<evidence type="ECO:0000313" key="3">
    <source>
        <dbReference type="Proteomes" id="UP000306584"/>
    </source>
</evidence>
<accession>A0A4S9KV68</accession>
<dbReference type="Proteomes" id="UP000306584">
    <property type="component" value="Unassembled WGS sequence"/>
</dbReference>
<keyword evidence="1" id="KW-0812">Transmembrane</keyword>
<evidence type="ECO:0000313" key="2">
    <source>
        <dbReference type="EMBL" id="THY20401.1"/>
    </source>
</evidence>
<feature type="transmembrane region" description="Helical" evidence="1">
    <location>
        <begin position="357"/>
        <end position="382"/>
    </location>
</feature>
<protein>
    <submittedName>
        <fullName evidence="2">Uncharacterized protein</fullName>
    </submittedName>
</protein>
<organism evidence="2 3">
    <name type="scientific">Aureobasidium pullulans</name>
    <name type="common">Black yeast</name>
    <name type="synonym">Pullularia pullulans</name>
    <dbReference type="NCBI Taxonomy" id="5580"/>
    <lineage>
        <taxon>Eukaryota</taxon>
        <taxon>Fungi</taxon>
        <taxon>Dikarya</taxon>
        <taxon>Ascomycota</taxon>
        <taxon>Pezizomycotina</taxon>
        <taxon>Dothideomycetes</taxon>
        <taxon>Dothideomycetidae</taxon>
        <taxon>Dothideales</taxon>
        <taxon>Saccotheciaceae</taxon>
        <taxon>Aureobasidium</taxon>
    </lineage>
</organism>
<evidence type="ECO:0000256" key="1">
    <source>
        <dbReference type="SAM" id="Phobius"/>
    </source>
</evidence>
<reference evidence="2 3" key="1">
    <citation type="submission" date="2018-10" db="EMBL/GenBank/DDBJ databases">
        <title>Fifty Aureobasidium pullulans genomes reveal a recombining polyextremotolerant generalist.</title>
        <authorList>
            <person name="Gostincar C."/>
            <person name="Turk M."/>
            <person name="Zajc J."/>
            <person name="Gunde-Cimerman N."/>
        </authorList>
    </citation>
    <scope>NUCLEOTIDE SEQUENCE [LARGE SCALE GENOMIC DNA]</scope>
    <source>
        <strain evidence="2 3">EXF-6604</strain>
    </source>
</reference>
<comment type="caution">
    <text evidence="2">The sequence shown here is derived from an EMBL/GenBank/DDBJ whole genome shotgun (WGS) entry which is preliminary data.</text>
</comment>
<name>A0A4S9KV68_AURPU</name>
<keyword evidence="1" id="KW-0472">Membrane</keyword>
<sequence length="401" mass="44834">MSDTIISARAVPESDELELALMDYKNTVANLLKRTEQSLYAGENAYLAAYVGRVIHSLDITRQHLIELKEYTNNKKLSSNVTVTLKRAEKSSLEAMRDLETIIAPIKDEWTEVFQDISRQMLVIFLTLRKHSLDLWMIREISKLRNHSSASIKSFRSVLTKIRSATATINEITDARRQDAEDEMEQSHSQVLILGSSTNSSTGTLPPSEGWSEISRPAPLFDDQPAGATLPKGVDLGYCEGLVVGYLESLDIAQTGRETRGPSQLADSPGRLLLRNACKALAVEITCPVDVTETKLESDKNREKKDDKTSDTIIDAMSPEVTCRDITTLIFHWTTLNRVNGFNRIAKQGLEGAEDPIVVFTAVVIAAAMFYGCWMLVSWFFLDSRRLVLRCNSRVKTEVLT</sequence>
<keyword evidence="1" id="KW-1133">Transmembrane helix</keyword>
<dbReference type="EMBL" id="QZBD01000300">
    <property type="protein sequence ID" value="THY20401.1"/>
    <property type="molecule type" value="Genomic_DNA"/>
</dbReference>
<dbReference type="AlphaFoldDB" id="A0A4S9KV68"/>
<gene>
    <name evidence="2" type="ORF">D6D01_06775</name>
</gene>
<proteinExistence type="predicted"/>